<reference evidence="13 14" key="1">
    <citation type="submission" date="2015-01" db="EMBL/GenBank/DDBJ databases">
        <title>The Genome Sequence of Exophiala mesophila CBS40295.</title>
        <authorList>
            <consortium name="The Broad Institute Genomics Platform"/>
            <person name="Cuomo C."/>
            <person name="de Hoog S."/>
            <person name="Gorbushina A."/>
            <person name="Stielow B."/>
            <person name="Teixiera M."/>
            <person name="Abouelleil A."/>
            <person name="Chapman S.B."/>
            <person name="Priest M."/>
            <person name="Young S.K."/>
            <person name="Wortman J."/>
            <person name="Nusbaum C."/>
            <person name="Birren B."/>
        </authorList>
    </citation>
    <scope>NUCLEOTIDE SEQUENCE [LARGE SCALE GENOMIC DNA]</scope>
    <source>
        <strain evidence="13 14">CBS 40295</strain>
    </source>
</reference>
<dbReference type="GeneID" id="27320268"/>
<evidence type="ECO:0000256" key="8">
    <source>
        <dbReference type="PIRSR" id="PIRSR600269-51"/>
    </source>
</evidence>
<dbReference type="EMBL" id="KN847521">
    <property type="protein sequence ID" value="KIV94679.1"/>
    <property type="molecule type" value="Genomic_DNA"/>
</dbReference>
<dbReference type="AlphaFoldDB" id="A0A0D1ZL55"/>
<feature type="modified residue" description="2',4',5'-topaquinone" evidence="8">
    <location>
        <position position="503"/>
    </location>
</feature>
<protein>
    <recommendedName>
        <fullName evidence="9">Amine oxidase</fullName>
        <ecNumber evidence="9">1.4.3.-</ecNumber>
    </recommendedName>
</protein>
<dbReference type="InterPro" id="IPR016182">
    <property type="entry name" value="Cu_amine_oxidase_N-reg"/>
</dbReference>
<proteinExistence type="inferred from homology"/>
<accession>A0A0D1ZL55</accession>
<comment type="PTM">
    <text evidence="8 9">Topaquinone (TPQ) is generated by copper-dependent autoxidation of a specific tyrosyl residue.</text>
</comment>
<evidence type="ECO:0000256" key="9">
    <source>
        <dbReference type="RuleBase" id="RU000672"/>
    </source>
</evidence>
<evidence type="ECO:0000259" key="12">
    <source>
        <dbReference type="Pfam" id="PF09248"/>
    </source>
</evidence>
<organism evidence="13 14">
    <name type="scientific">Exophiala mesophila</name>
    <name type="common">Black yeast-like fungus</name>
    <dbReference type="NCBI Taxonomy" id="212818"/>
    <lineage>
        <taxon>Eukaryota</taxon>
        <taxon>Fungi</taxon>
        <taxon>Dikarya</taxon>
        <taxon>Ascomycota</taxon>
        <taxon>Pezizomycotina</taxon>
        <taxon>Eurotiomycetes</taxon>
        <taxon>Chaetothyriomycetidae</taxon>
        <taxon>Chaetothyriales</taxon>
        <taxon>Herpotrichiellaceae</taxon>
        <taxon>Exophiala</taxon>
    </lineage>
</organism>
<dbReference type="FunFam" id="2.70.98.20:FF:000002">
    <property type="entry name" value="Amine oxidase"/>
    <property type="match status" value="1"/>
</dbReference>
<name>A0A0D1ZL55_EXOME</name>
<dbReference type="Gene3D" id="3.10.450.40">
    <property type="match status" value="2"/>
</dbReference>
<keyword evidence="5 9" id="KW-0560">Oxidoreductase</keyword>
<evidence type="ECO:0000256" key="4">
    <source>
        <dbReference type="ARBA" id="ARBA00022772"/>
    </source>
</evidence>
<dbReference type="FunFam" id="3.10.450.40:FF:000018">
    <property type="entry name" value="Amine oxidase"/>
    <property type="match status" value="1"/>
</dbReference>
<dbReference type="GO" id="GO:0008131">
    <property type="term" value="F:primary methylamine oxidase activity"/>
    <property type="evidence" value="ECO:0007669"/>
    <property type="project" value="InterPro"/>
</dbReference>
<sequence>MTGLRWEILTFTPLRLSNVKMRFPVFLTYGVALLTTSVPVLAIPKLQKEYRHRRLPTDPLVKRDTEGSCTDTSAFVDSSAPKANIFYGLSDLEVADVASWLFAQPDLNLTVTANATDWDNTITLIELLQPNKTDALAYLDGDSPPPTRNAHVILSISSVDEPYYADLIVGPLPAVEGTTTWTPLEYIYTKKAGGKVRNLDADYETVYYEWVSVITASVADITEDLIGGSATGSENDTLSVWGVDPYWQDDGRVVRWDSFFGYPEGDFDSMTLLPLGLYFKSDVTGRDPAEWEFQGWLYNNIFYETTEEFRAAWESPDFVKIPINTDGPWGHTDQQGPVLPMDVSQPPTLVAPTGARFTVDKDARFVKWMDFEFFISFNRDTGMHLHDVKYKGERIIYELGLQEALAHYAANDPFQSGTAYLDSYYGFGPYSFELVNGYDCPSYSTYLNTSFYTRETTRTHLNSICLFEHDPAYPLQRHSTGDYVSVTKNIIFTVRNICTIGNYDYMFSYEFYMDGSIGVDVRASGYIQSTNAANNGDYGYKITGESVSGSMHDHVINFKLDLDILGTENTMELTKLVPTTETYAWSKKPRNTMKLERNLLETEDDGKIFWDPFTQYSIINTDQVNEFGEYPGYRILPTASTAHLTILNSTNLENAANWVTHDLMVTAQHDTEPRSAHPYNSQDVFDPPVDFEAFFNGENLTQTDLVLWFNLGMHHVPHTGDLPNTVFTTAHSAIMITPHNYLATDASRQTVQQVRINYGGGNASEVTSFGQEPAQCVVGVSSEDYNLEGYLGDVVIRKFPYDPTDPWYETGWIGK</sequence>
<comment type="cofactor">
    <cofactor evidence="9">
        <name>Cu cation</name>
        <dbReference type="ChEBI" id="CHEBI:23378"/>
    </cofactor>
    <text evidence="9">Contains 1 topaquinone per subunit.</text>
</comment>
<evidence type="ECO:0000256" key="6">
    <source>
        <dbReference type="ARBA" id="ARBA00023008"/>
    </source>
</evidence>
<evidence type="ECO:0000256" key="7">
    <source>
        <dbReference type="PIRSR" id="PIRSR600269-50"/>
    </source>
</evidence>
<dbReference type="Proteomes" id="UP000054302">
    <property type="component" value="Unassembled WGS sequence"/>
</dbReference>
<keyword evidence="3 9" id="KW-0479">Metal-binding</keyword>
<dbReference type="SUPFAM" id="SSF54416">
    <property type="entry name" value="Amine oxidase N-terminal region"/>
    <property type="match status" value="2"/>
</dbReference>
<dbReference type="PRINTS" id="PR00766">
    <property type="entry name" value="CUDAOXIDASE"/>
</dbReference>
<gene>
    <name evidence="13" type="ORF">PV10_02423</name>
</gene>
<dbReference type="Pfam" id="PF09248">
    <property type="entry name" value="DUF1965"/>
    <property type="match status" value="1"/>
</dbReference>
<dbReference type="InterPro" id="IPR015328">
    <property type="entry name" value="DUF1965"/>
</dbReference>
<dbReference type="InterPro" id="IPR000269">
    <property type="entry name" value="Cu_amine_oxidase"/>
</dbReference>
<evidence type="ECO:0000256" key="3">
    <source>
        <dbReference type="ARBA" id="ARBA00022723"/>
    </source>
</evidence>
<dbReference type="GO" id="GO:0048038">
    <property type="term" value="F:quinone binding"/>
    <property type="evidence" value="ECO:0007669"/>
    <property type="project" value="InterPro"/>
</dbReference>
<dbReference type="GO" id="GO:0009308">
    <property type="term" value="P:amine metabolic process"/>
    <property type="evidence" value="ECO:0007669"/>
    <property type="project" value="UniProtKB-UniRule"/>
</dbReference>
<dbReference type="InterPro" id="IPR015798">
    <property type="entry name" value="Cu_amine_oxidase_C"/>
</dbReference>
<evidence type="ECO:0000256" key="5">
    <source>
        <dbReference type="ARBA" id="ARBA00023002"/>
    </source>
</evidence>
<feature type="domain" description="Copper amine oxidase catalytic" evidence="10">
    <location>
        <begin position="348"/>
        <end position="746"/>
    </location>
</feature>
<comment type="cofactor">
    <cofactor evidence="1">
        <name>Cu cation</name>
        <dbReference type="ChEBI" id="CHEBI:23378"/>
    </cofactor>
</comment>
<feature type="active site" description="Proton acceptor" evidence="7">
    <location>
        <position position="422"/>
    </location>
</feature>
<dbReference type="EC" id="1.4.3.-" evidence="9"/>
<dbReference type="Pfam" id="PF02727">
    <property type="entry name" value="Cu_amine_oxidN2"/>
    <property type="match status" value="1"/>
</dbReference>
<dbReference type="InterPro" id="IPR015800">
    <property type="entry name" value="Cu_amine_oxidase_N2"/>
</dbReference>
<dbReference type="VEuPathDB" id="FungiDB:PV10_02423"/>
<dbReference type="InterPro" id="IPR036460">
    <property type="entry name" value="Cu_amine_oxidase_C_sf"/>
</dbReference>
<keyword evidence="4 7" id="KW-0801">TPQ</keyword>
<evidence type="ECO:0000256" key="2">
    <source>
        <dbReference type="ARBA" id="ARBA00007983"/>
    </source>
</evidence>
<evidence type="ECO:0000256" key="1">
    <source>
        <dbReference type="ARBA" id="ARBA00001935"/>
    </source>
</evidence>
<dbReference type="STRING" id="212818.A0A0D1ZL55"/>
<comment type="similarity">
    <text evidence="2 9">Belongs to the copper/topaquinone oxidase family.</text>
</comment>
<dbReference type="OrthoDB" id="3341590at2759"/>
<dbReference type="GO" id="GO:0005886">
    <property type="term" value="C:plasma membrane"/>
    <property type="evidence" value="ECO:0007669"/>
    <property type="project" value="TreeGrafter"/>
</dbReference>
<keyword evidence="6 9" id="KW-0186">Copper</keyword>
<dbReference type="PANTHER" id="PTHR10638">
    <property type="entry name" value="COPPER AMINE OXIDASE"/>
    <property type="match status" value="1"/>
</dbReference>
<feature type="active site" description="Schiff-base intermediate with substrate; via topaquinone" evidence="7">
    <location>
        <position position="503"/>
    </location>
</feature>
<dbReference type="FunFam" id="3.10.450.40:FF:000028">
    <property type="entry name" value="Amine oxidase"/>
    <property type="match status" value="1"/>
</dbReference>
<evidence type="ECO:0000313" key="14">
    <source>
        <dbReference type="Proteomes" id="UP000054302"/>
    </source>
</evidence>
<evidence type="ECO:0000259" key="11">
    <source>
        <dbReference type="Pfam" id="PF02727"/>
    </source>
</evidence>
<dbReference type="OMA" id="PYNSQDV"/>
<dbReference type="GO" id="GO:0005507">
    <property type="term" value="F:copper ion binding"/>
    <property type="evidence" value="ECO:0007669"/>
    <property type="project" value="InterPro"/>
</dbReference>
<dbReference type="RefSeq" id="XP_016226253.1">
    <property type="nucleotide sequence ID" value="XM_016366735.1"/>
</dbReference>
<keyword evidence="14" id="KW-1185">Reference proteome</keyword>
<dbReference type="HOGENOM" id="CLU_015739_0_0_1"/>
<evidence type="ECO:0000259" key="10">
    <source>
        <dbReference type="Pfam" id="PF01179"/>
    </source>
</evidence>
<feature type="domain" description="Copper amine oxidase N2-terminal" evidence="11">
    <location>
        <begin position="109"/>
        <end position="174"/>
    </location>
</feature>
<dbReference type="SUPFAM" id="SSF49998">
    <property type="entry name" value="Amine oxidase catalytic domain"/>
    <property type="match status" value="1"/>
</dbReference>
<evidence type="ECO:0000313" key="13">
    <source>
        <dbReference type="EMBL" id="KIV94679.1"/>
    </source>
</evidence>
<dbReference type="Pfam" id="PF01179">
    <property type="entry name" value="Cu_amine_oxid"/>
    <property type="match status" value="1"/>
</dbReference>
<dbReference type="PANTHER" id="PTHR10638:SF20">
    <property type="entry name" value="AMINE OXIDASE"/>
    <property type="match status" value="1"/>
</dbReference>
<feature type="domain" description="DUF1965" evidence="12">
    <location>
        <begin position="270"/>
        <end position="337"/>
    </location>
</feature>
<dbReference type="Gene3D" id="2.70.98.20">
    <property type="entry name" value="Copper amine oxidase, catalytic domain"/>
    <property type="match status" value="1"/>
</dbReference>